<reference evidence="3" key="1">
    <citation type="journal article" date="2015" name="Nat. Genet.">
        <title>The genome and transcriptome of the zoonotic hookworm Ancylostoma ceylanicum identify infection-specific gene families.</title>
        <authorList>
            <person name="Schwarz E.M."/>
            <person name="Hu Y."/>
            <person name="Antoshechkin I."/>
            <person name="Miller M.M."/>
            <person name="Sternberg P.W."/>
            <person name="Aroian R.V."/>
        </authorList>
    </citation>
    <scope>NUCLEOTIDE SEQUENCE</scope>
    <source>
        <strain evidence="3">HY135</strain>
    </source>
</reference>
<dbReference type="Proteomes" id="UP000024635">
    <property type="component" value="Unassembled WGS sequence"/>
</dbReference>
<proteinExistence type="predicted"/>
<name>A0A016WWW4_9BILA</name>
<dbReference type="OrthoDB" id="10264848at2759"/>
<dbReference type="EMBL" id="JARK01000091">
    <property type="protein sequence ID" value="EYC43503.1"/>
    <property type="molecule type" value="Genomic_DNA"/>
</dbReference>
<gene>
    <name evidence="2" type="primary">Acey_s0491.g2396</name>
    <name evidence="2" type="ORF">Y032_0491g2396</name>
</gene>
<keyword evidence="3" id="KW-1185">Reference proteome</keyword>
<protein>
    <submittedName>
        <fullName evidence="2">Uncharacterized protein</fullName>
    </submittedName>
</protein>
<accession>A0A016WWW4</accession>
<evidence type="ECO:0000313" key="3">
    <source>
        <dbReference type="Proteomes" id="UP000024635"/>
    </source>
</evidence>
<feature type="region of interest" description="Disordered" evidence="1">
    <location>
        <begin position="1"/>
        <end position="39"/>
    </location>
</feature>
<feature type="compositionally biased region" description="Polar residues" evidence="1">
    <location>
        <begin position="25"/>
        <end position="39"/>
    </location>
</feature>
<evidence type="ECO:0000256" key="1">
    <source>
        <dbReference type="SAM" id="MobiDB-lite"/>
    </source>
</evidence>
<comment type="caution">
    <text evidence="2">The sequence shown here is derived from an EMBL/GenBank/DDBJ whole genome shotgun (WGS) entry which is preliminary data.</text>
</comment>
<feature type="compositionally biased region" description="Polar residues" evidence="1">
    <location>
        <begin position="1"/>
        <end position="15"/>
    </location>
</feature>
<dbReference type="AlphaFoldDB" id="A0A016WWW4"/>
<organism evidence="2 3">
    <name type="scientific">Ancylostoma ceylanicum</name>
    <dbReference type="NCBI Taxonomy" id="53326"/>
    <lineage>
        <taxon>Eukaryota</taxon>
        <taxon>Metazoa</taxon>
        <taxon>Ecdysozoa</taxon>
        <taxon>Nematoda</taxon>
        <taxon>Chromadorea</taxon>
        <taxon>Rhabditida</taxon>
        <taxon>Rhabditina</taxon>
        <taxon>Rhabditomorpha</taxon>
        <taxon>Strongyloidea</taxon>
        <taxon>Ancylostomatidae</taxon>
        <taxon>Ancylostomatinae</taxon>
        <taxon>Ancylostoma</taxon>
    </lineage>
</organism>
<sequence length="203" mass="22006">MRENVRVSNSAQPVSDSRLPVGSAPNPTSTVTWEQEGSTRSSKCQLSPICGLVGSLLSRPLGSLDSLFPPILRECHQSEELFHRPYFIGSLSEVNTLVSVLHSSALSKVSSNDVRTELGDLRSRLPKFFSSNVNDLDSSETSAESSSVPQTRQHTRVLFDKVNTSVSTSPPKISSRSHHAPGTASLLPSECFDVVVFHIEGQS</sequence>
<evidence type="ECO:0000313" key="2">
    <source>
        <dbReference type="EMBL" id="EYC43503.1"/>
    </source>
</evidence>